<accession>A0AAN4R1E0</accession>
<evidence type="ECO:0000313" key="2">
    <source>
        <dbReference type="Proteomes" id="UP000321287"/>
    </source>
</evidence>
<evidence type="ECO:0008006" key="3">
    <source>
        <dbReference type="Google" id="ProtNLM"/>
    </source>
</evidence>
<keyword evidence="2" id="KW-1185">Reference proteome</keyword>
<dbReference type="AlphaFoldDB" id="A0AAN4R1E0"/>
<sequence>MLWLRRGALALAGLFATYLGVLAYPEPAFAYRTQYRQFDLWSDRPIDSHITIILDDATRRLQTSSLYTPQQHFHVFFCNARWRLQLYGLFHPGVGGIVIAPLTSNIYLRETDIPHDRIIPPHAGPKADAKERPLAYYIAHEATHVMQGRSFGRFFALTRPTWLNEGYADLVGKGGNFDMRDNLARFQTHDPSMDVRRSGLYRLYHLEVAWMLGHDAVPLETLYAHPPAEKKLLARLREARLP</sequence>
<protein>
    <recommendedName>
        <fullName evidence="3">Peptidase MA superfamily domain protein</fullName>
    </recommendedName>
</protein>
<comment type="caution">
    <text evidence="1">The sequence shown here is derived from an EMBL/GenBank/DDBJ whole genome shotgun (WGS) entry which is preliminary data.</text>
</comment>
<gene>
    <name evidence="1" type="ORF">ABO01nite_11400</name>
</gene>
<dbReference type="KEGG" id="abg:Asbog_00471"/>
<evidence type="ECO:0000313" key="1">
    <source>
        <dbReference type="EMBL" id="GEL53133.1"/>
    </source>
</evidence>
<reference evidence="1 2" key="1">
    <citation type="submission" date="2019-07" db="EMBL/GenBank/DDBJ databases">
        <title>Whole genome shotgun sequence of Asaia bogorensis NBRC 16594.</title>
        <authorList>
            <person name="Hosoyama A."/>
            <person name="Uohara A."/>
            <person name="Ohji S."/>
            <person name="Ichikawa N."/>
        </authorList>
    </citation>
    <scope>NUCLEOTIDE SEQUENCE [LARGE SCALE GENOMIC DNA]</scope>
    <source>
        <strain evidence="1 2">NBRC 16594</strain>
    </source>
</reference>
<dbReference type="EMBL" id="BJVS01000002">
    <property type="protein sequence ID" value="GEL53133.1"/>
    <property type="molecule type" value="Genomic_DNA"/>
</dbReference>
<dbReference type="Proteomes" id="UP000321287">
    <property type="component" value="Unassembled WGS sequence"/>
</dbReference>
<name>A0AAN4R1E0_9PROT</name>
<organism evidence="1 2">
    <name type="scientific">Asaia bogorensis NBRC 16594</name>
    <dbReference type="NCBI Taxonomy" id="1231624"/>
    <lineage>
        <taxon>Bacteria</taxon>
        <taxon>Pseudomonadati</taxon>
        <taxon>Pseudomonadota</taxon>
        <taxon>Alphaproteobacteria</taxon>
        <taxon>Acetobacterales</taxon>
        <taxon>Acetobacteraceae</taxon>
        <taxon>Asaia</taxon>
    </lineage>
</organism>
<dbReference type="RefSeq" id="WP_146926442.1">
    <property type="nucleotide sequence ID" value="NZ_AP014690.1"/>
</dbReference>
<proteinExistence type="predicted"/>
<dbReference type="GeneID" id="78225565"/>